<evidence type="ECO:0000313" key="4">
    <source>
        <dbReference type="EMBL" id="CFQ68613.1"/>
    </source>
</evidence>
<feature type="domain" description="Response regulatory" evidence="2">
    <location>
        <begin position="223"/>
        <end position="352"/>
    </location>
</feature>
<dbReference type="GO" id="GO:0000160">
    <property type="term" value="P:phosphorelay signal transduction system"/>
    <property type="evidence" value="ECO:0007669"/>
    <property type="project" value="InterPro"/>
</dbReference>
<dbReference type="InterPro" id="IPR036061">
    <property type="entry name" value="CheW-like_dom_sf"/>
</dbReference>
<dbReference type="PROSITE" id="PS50851">
    <property type="entry name" value="CHEW"/>
    <property type="match status" value="1"/>
</dbReference>
<dbReference type="InterPro" id="IPR024181">
    <property type="entry name" value="Chemotax_regulator_CheV"/>
</dbReference>
<dbReference type="Gene3D" id="2.40.50.180">
    <property type="entry name" value="CheA-289, Domain 4"/>
    <property type="match status" value="1"/>
</dbReference>
<evidence type="ECO:0000259" key="3">
    <source>
        <dbReference type="PROSITE" id="PS50851"/>
    </source>
</evidence>
<name>A0A0H5H4L5_YEREN</name>
<dbReference type="SUPFAM" id="SSF50341">
    <property type="entry name" value="CheW-like"/>
    <property type="match status" value="1"/>
</dbReference>
<dbReference type="GO" id="GO:0006935">
    <property type="term" value="P:chemotaxis"/>
    <property type="evidence" value="ECO:0007669"/>
    <property type="project" value="InterPro"/>
</dbReference>
<organism evidence="4 5">
    <name type="scientific">Yersinia enterocolitica</name>
    <dbReference type="NCBI Taxonomy" id="630"/>
    <lineage>
        <taxon>Bacteria</taxon>
        <taxon>Pseudomonadati</taxon>
        <taxon>Pseudomonadota</taxon>
        <taxon>Gammaproteobacteria</taxon>
        <taxon>Enterobacterales</taxon>
        <taxon>Yersiniaceae</taxon>
        <taxon>Yersinia</taxon>
    </lineage>
</organism>
<evidence type="ECO:0000259" key="2">
    <source>
        <dbReference type="PROSITE" id="PS50110"/>
    </source>
</evidence>
<protein>
    <submittedName>
        <fullName evidence="4">Putative chemotaxis protein</fullName>
    </submittedName>
</protein>
<dbReference type="InterPro" id="IPR001789">
    <property type="entry name" value="Sig_transdc_resp-reg_receiver"/>
</dbReference>
<sequence length="359" mass="39708">MVKELFLSRIIKHSPPIADNDKEISSSIGKRYRGSMDNFQKEIEERTNLTSSNRFELLLFRLGESQEEQQSELYGINVFKLREIVPMPTLTKAAGMASPMMGMANIRGEIIPVIDLPAIVGCVPKTGLNILLVTEYARSTQAFAVESVDDIVRLEWSQVLAADAGVKSRNITSIARLDNDKASNRLALVLDVEQILYDIIPANRNVQIDSEKTKAFDLKPGAVAIVAEDSKVARSMLEQALKMMDIPAVMHITGLEAWNKIKKIADEARAEGRPVSDKISFVLTDLEMPEMDGFTLTLNIKRDEFLKNIPVIIHSSLSGSANEDHVRKVGADAYVAKFEANELEAAIHSALDSKKALNS</sequence>
<evidence type="ECO:0000313" key="5">
    <source>
        <dbReference type="Proteomes" id="UP000048841"/>
    </source>
</evidence>
<dbReference type="AlphaFoldDB" id="A0A0H5H4L5"/>
<dbReference type="Pfam" id="PF00072">
    <property type="entry name" value="Response_reg"/>
    <property type="match status" value="1"/>
</dbReference>
<gene>
    <name evidence="4" type="primary">cheV</name>
    <name evidence="4" type="ORF">ERS137941_03027</name>
</gene>
<proteinExistence type="predicted"/>
<dbReference type="PIRSF" id="PIRSF002867">
    <property type="entry name" value="CheV"/>
    <property type="match status" value="1"/>
</dbReference>
<dbReference type="InterPro" id="IPR002545">
    <property type="entry name" value="CheW-lke_dom"/>
</dbReference>
<feature type="domain" description="CheW-like" evidence="3">
    <location>
        <begin position="54"/>
        <end position="201"/>
    </location>
</feature>
<dbReference type="Pfam" id="PF01584">
    <property type="entry name" value="CheW"/>
    <property type="match status" value="1"/>
</dbReference>
<evidence type="ECO:0000256" key="1">
    <source>
        <dbReference type="PROSITE-ProRule" id="PRU00169"/>
    </source>
</evidence>
<feature type="modified residue" description="4-aspartylphosphate" evidence="1">
    <location>
        <position position="285"/>
    </location>
</feature>
<dbReference type="Gene3D" id="2.30.30.40">
    <property type="entry name" value="SH3 Domains"/>
    <property type="match status" value="1"/>
</dbReference>
<dbReference type="SMART" id="SM00260">
    <property type="entry name" value="CheW"/>
    <property type="match status" value="1"/>
</dbReference>
<keyword evidence="1" id="KW-0597">Phosphoprotein</keyword>
<dbReference type="PANTHER" id="PTHR47233">
    <property type="entry name" value="CHEMOTAXIS PROTEIN CHEV"/>
    <property type="match status" value="1"/>
</dbReference>
<accession>A0A0H5H4L5</accession>
<dbReference type="InterPro" id="IPR011006">
    <property type="entry name" value="CheY-like_superfamily"/>
</dbReference>
<dbReference type="PANTHER" id="PTHR47233:SF4">
    <property type="entry name" value="CHEMOTAXIS SIGNAL TRANSDUCTION PROTEIN"/>
    <property type="match status" value="1"/>
</dbReference>
<dbReference type="EMBL" id="CGBR01000024">
    <property type="protein sequence ID" value="CFQ68613.1"/>
    <property type="molecule type" value="Genomic_DNA"/>
</dbReference>
<dbReference type="SMART" id="SM00448">
    <property type="entry name" value="REC"/>
    <property type="match status" value="1"/>
</dbReference>
<dbReference type="SUPFAM" id="SSF52172">
    <property type="entry name" value="CheY-like"/>
    <property type="match status" value="1"/>
</dbReference>
<dbReference type="Gene3D" id="3.40.50.2300">
    <property type="match status" value="1"/>
</dbReference>
<dbReference type="PROSITE" id="PS50110">
    <property type="entry name" value="RESPONSE_REGULATORY"/>
    <property type="match status" value="1"/>
</dbReference>
<reference evidence="4 5" key="1">
    <citation type="submission" date="2015-03" db="EMBL/GenBank/DDBJ databases">
        <authorList>
            <person name="Murphy D."/>
        </authorList>
    </citation>
    <scope>NUCLEOTIDE SEQUENCE [LARGE SCALE GENOMIC DNA]</scope>
    <source>
        <strain evidence="4 5">IP26249</strain>
    </source>
</reference>
<dbReference type="Proteomes" id="UP000048841">
    <property type="component" value="Unassembled WGS sequence"/>
</dbReference>